<dbReference type="GO" id="GO:0016491">
    <property type="term" value="F:oxidoreductase activity"/>
    <property type="evidence" value="ECO:0007669"/>
    <property type="project" value="UniProtKB-KW"/>
</dbReference>
<dbReference type="CDD" id="cd13890">
    <property type="entry name" value="CuRO_3_CueO_FtsP"/>
    <property type="match status" value="1"/>
</dbReference>
<dbReference type="InterPro" id="IPR002355">
    <property type="entry name" value="Cu_oxidase_Cu_BS"/>
</dbReference>
<dbReference type="AlphaFoldDB" id="A0A7W9LCS6"/>
<dbReference type="Gene3D" id="2.60.40.420">
    <property type="entry name" value="Cupredoxins - blue copper proteins"/>
    <property type="match status" value="3"/>
</dbReference>
<dbReference type="InterPro" id="IPR001117">
    <property type="entry name" value="Cu-oxidase_2nd"/>
</dbReference>
<feature type="domain" description="Plastocyanin-like" evidence="5">
    <location>
        <begin position="319"/>
        <end position="427"/>
    </location>
</feature>
<comment type="caution">
    <text evidence="7">The sequence shown here is derived from an EMBL/GenBank/DDBJ whole genome shotgun (WGS) entry which is preliminary data.</text>
</comment>
<keyword evidence="2" id="KW-0479">Metal-binding</keyword>
<sequence>MPPLLHPEPGKDGVRRFELSMQAGRTQILAGKQTPTWGFNGTFLGPTLRAGRGDKVQMAVRNQLPEVSTVHWHGMRLPARMDGGPHQPIEPGTVWTPHWTIDQPAATSWYHPHPHGTTAQHVYRGLAGMFILDDDHDLDLPADYGVNDFPLILQDKKFAADGSFDGDPLKGTFGILGDHILVNGTYNPHLTVTTERVRFRVLNGSNARMYNLAFADKRRFHVIANDGGLLSTPVEVETFSLTPGERAEIIVAFAPGEQVVLRTTDNGVDIGKGDFDLLKLIAADDLKPAPDVPARLVPLAPISAPAGAKVRRFRLSGHDAINGKEMDMARIDEVVPAGAIEIWEIENNVYSHNFHIHEVAFQVLETGGSAPPAYATGYKDTVYVPSKSVVRLAVQFGGFTDPASPYMYHCHILRHEDSGMMGQFVIVKPGTESQVNLTIPTHTGH</sequence>
<dbReference type="PANTHER" id="PTHR48267:SF1">
    <property type="entry name" value="BILIRUBIN OXIDASE"/>
    <property type="match status" value="1"/>
</dbReference>
<accession>A0A7W9LCS6</accession>
<organism evidence="7 8">
    <name type="scientific">Nonomuraea jabiensis</name>
    <dbReference type="NCBI Taxonomy" id="882448"/>
    <lineage>
        <taxon>Bacteria</taxon>
        <taxon>Bacillati</taxon>
        <taxon>Actinomycetota</taxon>
        <taxon>Actinomycetes</taxon>
        <taxon>Streptosporangiales</taxon>
        <taxon>Streptosporangiaceae</taxon>
        <taxon>Nonomuraea</taxon>
    </lineage>
</organism>
<protein>
    <submittedName>
        <fullName evidence="7">FtsP/CotA-like multicopper oxidase with cupredoxin domain</fullName>
    </submittedName>
</protein>
<dbReference type="Pfam" id="PF07732">
    <property type="entry name" value="Cu-oxidase_3"/>
    <property type="match status" value="1"/>
</dbReference>
<evidence type="ECO:0000256" key="3">
    <source>
        <dbReference type="ARBA" id="ARBA00023002"/>
    </source>
</evidence>
<evidence type="ECO:0000313" key="8">
    <source>
        <dbReference type="Proteomes" id="UP000579153"/>
    </source>
</evidence>
<evidence type="ECO:0000259" key="6">
    <source>
        <dbReference type="Pfam" id="PF07732"/>
    </source>
</evidence>
<dbReference type="SUPFAM" id="SSF49503">
    <property type="entry name" value="Cupredoxins"/>
    <property type="match status" value="3"/>
</dbReference>
<dbReference type="InterPro" id="IPR008972">
    <property type="entry name" value="Cupredoxin"/>
</dbReference>
<proteinExistence type="inferred from homology"/>
<keyword evidence="3" id="KW-0560">Oxidoreductase</keyword>
<dbReference type="CDD" id="cd04232">
    <property type="entry name" value="CuRO_1_CueO_FtsP"/>
    <property type="match status" value="1"/>
</dbReference>
<dbReference type="GO" id="GO:0005507">
    <property type="term" value="F:copper ion binding"/>
    <property type="evidence" value="ECO:0007669"/>
    <property type="project" value="InterPro"/>
</dbReference>
<dbReference type="EMBL" id="JACHMB010000001">
    <property type="protein sequence ID" value="MBB5779082.1"/>
    <property type="molecule type" value="Genomic_DNA"/>
</dbReference>
<evidence type="ECO:0000256" key="1">
    <source>
        <dbReference type="ARBA" id="ARBA00010609"/>
    </source>
</evidence>
<evidence type="ECO:0000313" key="7">
    <source>
        <dbReference type="EMBL" id="MBB5779082.1"/>
    </source>
</evidence>
<reference evidence="7 8" key="1">
    <citation type="submission" date="2020-08" db="EMBL/GenBank/DDBJ databases">
        <title>Sequencing the genomes of 1000 actinobacteria strains.</title>
        <authorList>
            <person name="Klenk H.-P."/>
        </authorList>
    </citation>
    <scope>NUCLEOTIDE SEQUENCE [LARGE SCALE GENOMIC DNA]</scope>
    <source>
        <strain evidence="7 8">DSM 45507</strain>
    </source>
</reference>
<dbReference type="Proteomes" id="UP000579153">
    <property type="component" value="Unassembled WGS sequence"/>
</dbReference>
<evidence type="ECO:0000259" key="4">
    <source>
        <dbReference type="Pfam" id="PF00394"/>
    </source>
</evidence>
<dbReference type="CDD" id="cd13867">
    <property type="entry name" value="CuRO_2_CueO_FtsP"/>
    <property type="match status" value="1"/>
</dbReference>
<keyword evidence="8" id="KW-1185">Reference proteome</keyword>
<feature type="domain" description="Plastocyanin-like" evidence="4">
    <location>
        <begin position="176"/>
        <end position="253"/>
    </location>
</feature>
<name>A0A7W9LCS6_9ACTN</name>
<gene>
    <name evidence="7" type="ORF">HD596_005838</name>
</gene>
<dbReference type="PANTHER" id="PTHR48267">
    <property type="entry name" value="CUPREDOXIN SUPERFAMILY PROTEIN"/>
    <property type="match status" value="1"/>
</dbReference>
<dbReference type="Pfam" id="PF00394">
    <property type="entry name" value="Cu-oxidase"/>
    <property type="match status" value="1"/>
</dbReference>
<dbReference type="InterPro" id="IPR011707">
    <property type="entry name" value="Cu-oxidase-like_N"/>
</dbReference>
<feature type="domain" description="Plastocyanin-like" evidence="6">
    <location>
        <begin position="22"/>
        <end position="135"/>
    </location>
</feature>
<dbReference type="RefSeq" id="WP_221519568.1">
    <property type="nucleotide sequence ID" value="NZ_JACHMB010000001.1"/>
</dbReference>
<evidence type="ECO:0000256" key="2">
    <source>
        <dbReference type="ARBA" id="ARBA00022723"/>
    </source>
</evidence>
<comment type="similarity">
    <text evidence="1">Belongs to the multicopper oxidase family.</text>
</comment>
<evidence type="ECO:0000259" key="5">
    <source>
        <dbReference type="Pfam" id="PF07731"/>
    </source>
</evidence>
<dbReference type="PROSITE" id="PS00080">
    <property type="entry name" value="MULTICOPPER_OXIDASE2"/>
    <property type="match status" value="1"/>
</dbReference>
<dbReference type="Pfam" id="PF07731">
    <property type="entry name" value="Cu-oxidase_2"/>
    <property type="match status" value="1"/>
</dbReference>
<dbReference type="InterPro" id="IPR045087">
    <property type="entry name" value="Cu-oxidase_fam"/>
</dbReference>
<dbReference type="InterPro" id="IPR011706">
    <property type="entry name" value="Cu-oxidase_C"/>
</dbReference>